<sequence>MDEDELAQYTTAATIVNVRNTESFSMIHDIVETSKANVFTFSYVPRSSLVLVDELAKKLDVTIKPM</sequence>
<dbReference type="EMBL" id="JADBGQ010000004">
    <property type="protein sequence ID" value="KAG5400699.1"/>
    <property type="molecule type" value="Genomic_DNA"/>
</dbReference>
<evidence type="ECO:0000313" key="2">
    <source>
        <dbReference type="Proteomes" id="UP000823674"/>
    </source>
</evidence>
<dbReference type="Proteomes" id="UP000823674">
    <property type="component" value="Chromosome A04"/>
</dbReference>
<evidence type="ECO:0008006" key="3">
    <source>
        <dbReference type="Google" id="ProtNLM"/>
    </source>
</evidence>
<comment type="caution">
    <text evidence="1">The sequence shown here is derived from an EMBL/GenBank/DDBJ whole genome shotgun (WGS) entry which is preliminary data.</text>
</comment>
<evidence type="ECO:0000313" key="1">
    <source>
        <dbReference type="EMBL" id="KAG5400699.1"/>
    </source>
</evidence>
<organism evidence="1 2">
    <name type="scientific">Brassica rapa subsp. trilocularis</name>
    <dbReference type="NCBI Taxonomy" id="1813537"/>
    <lineage>
        <taxon>Eukaryota</taxon>
        <taxon>Viridiplantae</taxon>
        <taxon>Streptophyta</taxon>
        <taxon>Embryophyta</taxon>
        <taxon>Tracheophyta</taxon>
        <taxon>Spermatophyta</taxon>
        <taxon>Magnoliopsida</taxon>
        <taxon>eudicotyledons</taxon>
        <taxon>Gunneridae</taxon>
        <taxon>Pentapetalae</taxon>
        <taxon>rosids</taxon>
        <taxon>malvids</taxon>
        <taxon>Brassicales</taxon>
        <taxon>Brassicaceae</taxon>
        <taxon>Brassiceae</taxon>
        <taxon>Brassica</taxon>
    </lineage>
</organism>
<gene>
    <name evidence="1" type="primary">A04p007460.1_BraROA</name>
    <name evidence="1" type="ORF">IGI04_015306</name>
</gene>
<keyword evidence="2" id="KW-1185">Reference proteome</keyword>
<accession>A0ABQ7MPN7</accession>
<reference evidence="1 2" key="1">
    <citation type="submission" date="2021-03" db="EMBL/GenBank/DDBJ databases">
        <authorList>
            <person name="King G.J."/>
            <person name="Bancroft I."/>
            <person name="Baten A."/>
            <person name="Bloomfield J."/>
            <person name="Borpatragohain P."/>
            <person name="He Z."/>
            <person name="Irish N."/>
            <person name="Irwin J."/>
            <person name="Liu K."/>
            <person name="Mauleon R.P."/>
            <person name="Moore J."/>
            <person name="Morris R."/>
            <person name="Ostergaard L."/>
            <person name="Wang B."/>
            <person name="Wells R."/>
        </authorList>
    </citation>
    <scope>NUCLEOTIDE SEQUENCE [LARGE SCALE GENOMIC DNA]</scope>
    <source>
        <strain evidence="1">R-o-18</strain>
        <tissue evidence="1">Leaf</tissue>
    </source>
</reference>
<proteinExistence type="predicted"/>
<name>A0ABQ7MPN7_BRACM</name>
<protein>
    <recommendedName>
        <fullName evidence="3">NmrA-like domain-containing protein</fullName>
    </recommendedName>
</protein>